<dbReference type="InterPro" id="IPR053712">
    <property type="entry name" value="Bac_CellDiv_Activator"/>
</dbReference>
<dbReference type="InterPro" id="IPR036192">
    <property type="entry name" value="Cell_div_ZapA-like_sf"/>
</dbReference>
<proteinExistence type="predicted"/>
<evidence type="ECO:0000313" key="2">
    <source>
        <dbReference type="EMBL" id="RXI79771.1"/>
    </source>
</evidence>
<dbReference type="EMBL" id="QXIL01000002">
    <property type="protein sequence ID" value="RXI79771.1"/>
    <property type="molecule type" value="Genomic_DNA"/>
</dbReference>
<feature type="region of interest" description="Disordered" evidence="1">
    <location>
        <begin position="70"/>
        <end position="103"/>
    </location>
</feature>
<sequence length="103" mass="11275">MTEQTHRFKAVIAGKPYTIVGQATDDHMRAVTTLLNEQFDQLKKVSPDISKEDAAVLMAFNAISDQLKMAAKAQNQQKAPNAQKTSADTEDHTPRPHSPETGA</sequence>
<keyword evidence="2" id="KW-0131">Cell cycle</keyword>
<organism evidence="2 3">
    <name type="scientific">Levilactobacillus suantsaii</name>
    <dbReference type="NCBI Taxonomy" id="2292255"/>
    <lineage>
        <taxon>Bacteria</taxon>
        <taxon>Bacillati</taxon>
        <taxon>Bacillota</taxon>
        <taxon>Bacilli</taxon>
        <taxon>Lactobacillales</taxon>
        <taxon>Lactobacillaceae</taxon>
        <taxon>Levilactobacillus</taxon>
    </lineage>
</organism>
<dbReference type="Pfam" id="PF05164">
    <property type="entry name" value="ZapA"/>
    <property type="match status" value="1"/>
</dbReference>
<dbReference type="Proteomes" id="UP000290602">
    <property type="component" value="Unassembled WGS sequence"/>
</dbReference>
<reference evidence="2 3" key="1">
    <citation type="submission" date="2018-08" db="EMBL/GenBank/DDBJ databases">
        <title>Lactobacillus suantsai sp. nov., isolated from traditional fermented suan-tsai in Taiwan.</title>
        <authorList>
            <person name="Huang C.-H."/>
        </authorList>
    </citation>
    <scope>NUCLEOTIDE SEQUENCE [LARGE SCALE GENOMIC DNA]</scope>
    <source>
        <strain evidence="2 3">BCRC 12945</strain>
    </source>
</reference>
<comment type="caution">
    <text evidence="2">The sequence shown here is derived from an EMBL/GenBank/DDBJ whole genome shotgun (WGS) entry which is preliminary data.</text>
</comment>
<dbReference type="OrthoDB" id="2139724at2"/>
<feature type="compositionally biased region" description="Low complexity" evidence="1">
    <location>
        <begin position="70"/>
        <end position="84"/>
    </location>
</feature>
<dbReference type="AlphaFoldDB" id="A0A4Q0VLG5"/>
<keyword evidence="2" id="KW-0132">Cell division</keyword>
<feature type="compositionally biased region" description="Basic and acidic residues" evidence="1">
    <location>
        <begin position="87"/>
        <end position="103"/>
    </location>
</feature>
<name>A0A4Q0VLG5_9LACO</name>
<evidence type="ECO:0000313" key="3">
    <source>
        <dbReference type="Proteomes" id="UP000290602"/>
    </source>
</evidence>
<dbReference type="SUPFAM" id="SSF102829">
    <property type="entry name" value="Cell division protein ZapA-like"/>
    <property type="match status" value="1"/>
</dbReference>
<evidence type="ECO:0000256" key="1">
    <source>
        <dbReference type="SAM" id="MobiDB-lite"/>
    </source>
</evidence>
<dbReference type="Gene3D" id="6.10.250.790">
    <property type="match status" value="1"/>
</dbReference>
<dbReference type="GO" id="GO:0051301">
    <property type="term" value="P:cell division"/>
    <property type="evidence" value="ECO:0007669"/>
    <property type="project" value="UniProtKB-KW"/>
</dbReference>
<dbReference type="InterPro" id="IPR007838">
    <property type="entry name" value="Cell_div_ZapA-like"/>
</dbReference>
<accession>A0A4Q0VLG5</accession>
<gene>
    <name evidence="2" type="ORF">DXH47_01160</name>
</gene>
<keyword evidence="3" id="KW-1185">Reference proteome</keyword>
<dbReference type="RefSeq" id="WP_129031259.1">
    <property type="nucleotide sequence ID" value="NZ_CP059603.1"/>
</dbReference>
<protein>
    <submittedName>
        <fullName evidence="2">Cell division protein ZapA</fullName>
    </submittedName>
</protein>